<dbReference type="EMBL" id="LSBH01000014">
    <property type="protein sequence ID" value="OAQ65649.1"/>
    <property type="molecule type" value="Genomic_DNA"/>
</dbReference>
<reference evidence="1 2" key="1">
    <citation type="submission" date="2016-01" db="EMBL/GenBank/DDBJ databases">
        <title>Biosynthesis of antibiotic leucinostatins and their inhibition on Phytophthora in bio-control Purpureocillium lilacinum.</title>
        <authorList>
            <person name="Wang G."/>
            <person name="Liu Z."/>
            <person name="Lin R."/>
            <person name="Li E."/>
            <person name="Mao Z."/>
            <person name="Ling J."/>
            <person name="Yin W."/>
            <person name="Xie B."/>
        </authorList>
    </citation>
    <scope>NUCLEOTIDE SEQUENCE [LARGE SCALE GENOMIC DNA]</scope>
    <source>
        <strain evidence="1">PLBJ-1</strain>
    </source>
</reference>
<evidence type="ECO:0000313" key="1">
    <source>
        <dbReference type="EMBL" id="OAQ65649.1"/>
    </source>
</evidence>
<dbReference type="AlphaFoldDB" id="A0A179FKW1"/>
<evidence type="ECO:0000313" key="2">
    <source>
        <dbReference type="Proteomes" id="UP000078240"/>
    </source>
</evidence>
<organism evidence="1 2">
    <name type="scientific">Purpureocillium lilacinum</name>
    <name type="common">Paecilomyces lilacinus</name>
    <dbReference type="NCBI Taxonomy" id="33203"/>
    <lineage>
        <taxon>Eukaryota</taxon>
        <taxon>Fungi</taxon>
        <taxon>Dikarya</taxon>
        <taxon>Ascomycota</taxon>
        <taxon>Pezizomycotina</taxon>
        <taxon>Sordariomycetes</taxon>
        <taxon>Hypocreomycetidae</taxon>
        <taxon>Hypocreales</taxon>
        <taxon>Ophiocordycipitaceae</taxon>
        <taxon>Purpureocillium</taxon>
    </lineage>
</organism>
<sequence length="162" mass="18079">MAPGRQCISRLVHRQRRLRNWCSHAPDDDPFRYKHAVAPARCRSSRAGEHRSQLRSRRQDIPTETARGVACLNWIGTLPTSIQSLNRRKQENFVARLPADLLGRQLVTHSGRATSGSLPLSGAPVACDPVQAVSRYPRLNSMVRGAELVSHSIDLKDPAWLS</sequence>
<dbReference type="Proteomes" id="UP000078240">
    <property type="component" value="Unassembled WGS sequence"/>
</dbReference>
<protein>
    <submittedName>
        <fullName evidence="1">Uncharacterized protein</fullName>
    </submittedName>
</protein>
<name>A0A179FKW1_PURLI</name>
<gene>
    <name evidence="1" type="ORF">VFPBJ_11181</name>
</gene>
<accession>A0A179FKW1</accession>
<proteinExistence type="predicted"/>
<comment type="caution">
    <text evidence="1">The sequence shown here is derived from an EMBL/GenBank/DDBJ whole genome shotgun (WGS) entry which is preliminary data.</text>
</comment>